<evidence type="ECO:0000259" key="2">
    <source>
        <dbReference type="PROSITE" id="PS50075"/>
    </source>
</evidence>
<comment type="caution">
    <text evidence="3">The sequence shown here is derived from an EMBL/GenBank/DDBJ whole genome shotgun (WGS) entry which is preliminary data.</text>
</comment>
<protein>
    <submittedName>
        <fullName evidence="3">Acyl carrier protein</fullName>
    </submittedName>
</protein>
<dbReference type="SUPFAM" id="SSF47336">
    <property type="entry name" value="ACP-like"/>
    <property type="match status" value="1"/>
</dbReference>
<dbReference type="Pfam" id="PF00550">
    <property type="entry name" value="PP-binding"/>
    <property type="match status" value="1"/>
</dbReference>
<dbReference type="Gene3D" id="1.10.1200.10">
    <property type="entry name" value="ACP-like"/>
    <property type="match status" value="1"/>
</dbReference>
<evidence type="ECO:0000313" key="4">
    <source>
        <dbReference type="Proteomes" id="UP000219522"/>
    </source>
</evidence>
<organism evidence="3 4">
    <name type="scientific">Caballeronia arationis</name>
    <dbReference type="NCBI Taxonomy" id="1777142"/>
    <lineage>
        <taxon>Bacteria</taxon>
        <taxon>Pseudomonadati</taxon>
        <taxon>Pseudomonadota</taxon>
        <taxon>Betaproteobacteria</taxon>
        <taxon>Burkholderiales</taxon>
        <taxon>Burkholderiaceae</taxon>
        <taxon>Caballeronia</taxon>
    </lineage>
</organism>
<dbReference type="InterPro" id="IPR036736">
    <property type="entry name" value="ACP-like_sf"/>
</dbReference>
<name>A0A7Z7IF18_9BURK</name>
<keyword evidence="4" id="KW-1185">Reference proteome</keyword>
<dbReference type="NCBIfam" id="NF005480">
    <property type="entry name" value="PRK07081.1"/>
    <property type="match status" value="1"/>
</dbReference>
<dbReference type="Proteomes" id="UP000219522">
    <property type="component" value="Unassembled WGS sequence"/>
</dbReference>
<evidence type="ECO:0000256" key="1">
    <source>
        <dbReference type="SAM" id="MobiDB-lite"/>
    </source>
</evidence>
<reference evidence="3 4" key="1">
    <citation type="submission" date="2017-09" db="EMBL/GenBank/DDBJ databases">
        <authorList>
            <person name="Varghese N."/>
            <person name="Submissions S."/>
        </authorList>
    </citation>
    <scope>NUCLEOTIDE SEQUENCE [LARGE SCALE GENOMIC DNA]</scope>
    <source>
        <strain evidence="3 4">OK806</strain>
    </source>
</reference>
<dbReference type="PROSITE" id="PS50075">
    <property type="entry name" value="CARRIER"/>
    <property type="match status" value="1"/>
</dbReference>
<proteinExistence type="predicted"/>
<dbReference type="AlphaFoldDB" id="A0A7Z7IF18"/>
<accession>A0A7Z7IF18</accession>
<dbReference type="EMBL" id="OCSU01000003">
    <property type="protein sequence ID" value="SOE88717.1"/>
    <property type="molecule type" value="Genomic_DNA"/>
</dbReference>
<sequence length="110" mass="11833">MNCTPLPGEHSGQNRTDSLGGASRGSKMKTELRRILSESARLDVPVDSLGDSDDLYAAGLSSLATVHVMLAIEDEFGIEIPDRMLTRRLFSSIDTLAASITELRRSQAAA</sequence>
<feature type="domain" description="Carrier" evidence="2">
    <location>
        <begin position="26"/>
        <end position="107"/>
    </location>
</feature>
<dbReference type="InterPro" id="IPR009081">
    <property type="entry name" value="PP-bd_ACP"/>
</dbReference>
<evidence type="ECO:0000313" key="3">
    <source>
        <dbReference type="EMBL" id="SOE88717.1"/>
    </source>
</evidence>
<gene>
    <name evidence="3" type="ORF">SAMN05446927_7339</name>
</gene>
<feature type="region of interest" description="Disordered" evidence="1">
    <location>
        <begin position="1"/>
        <end position="30"/>
    </location>
</feature>